<accession>A0A934JIA7</accession>
<reference evidence="2" key="1">
    <citation type="submission" date="2020-12" db="EMBL/GenBank/DDBJ databases">
        <title>Marinomonas arctica sp. nov., a psychrotolerant bacterium isolated from the Arctic.</title>
        <authorList>
            <person name="Zhang Y."/>
        </authorList>
    </citation>
    <scope>NUCLEOTIDE SEQUENCE</scope>
    <source>
        <strain evidence="2">C1424</strain>
    </source>
</reference>
<dbReference type="EMBL" id="JAEMNX010000002">
    <property type="protein sequence ID" value="MBJ7536550.1"/>
    <property type="molecule type" value="Genomic_DNA"/>
</dbReference>
<dbReference type="RefSeq" id="WP_199466723.1">
    <property type="nucleotide sequence ID" value="NZ_JAEMNX010000002.1"/>
</dbReference>
<proteinExistence type="predicted"/>
<dbReference type="Gene3D" id="3.30.460.10">
    <property type="entry name" value="Beta Polymerase, domain 2"/>
    <property type="match status" value="1"/>
</dbReference>
<dbReference type="CDD" id="cd05403">
    <property type="entry name" value="NT_KNTase_like"/>
    <property type="match status" value="1"/>
</dbReference>
<dbReference type="InterPro" id="IPR043519">
    <property type="entry name" value="NT_sf"/>
</dbReference>
<dbReference type="AlphaFoldDB" id="A0A934JIA7"/>
<sequence>MRTNFDHLTLRQQMSVPIISKVLLDEMDTYLLGKTSKKKNFRILKIVLFGSQAKGTQVYDPANGYVSDYDVLVIVNQEELVEEFDIWNKAEEKIERRIGRPLGLIVHSIHDINQRLHEGQYFFKDIREEGIEIYACDTRELPRPGNLTLDEQKTIAEKHYDQWLESATDFFDFFRIGIKKQKYKLAAFHLHQTVERFYSCTLLVTTNYLPKTHNIELLRSYCIRQDPRFVDQFSLDGIAQTQRFQKRSFQRLKRAYVDSRYSEHYEITEEELNWLAGEVEKLKDLTEDVCQAKIASFAGEEA</sequence>
<dbReference type="SUPFAM" id="SSF81593">
    <property type="entry name" value="Nucleotidyltransferase substrate binding subunit/domain"/>
    <property type="match status" value="1"/>
</dbReference>
<dbReference type="PANTHER" id="PTHR33933">
    <property type="entry name" value="NUCLEOTIDYLTRANSFERASE"/>
    <property type="match status" value="1"/>
</dbReference>
<feature type="domain" description="HEPN" evidence="1">
    <location>
        <begin position="164"/>
        <end position="289"/>
    </location>
</feature>
<dbReference type="InterPro" id="IPR041633">
    <property type="entry name" value="Polbeta"/>
</dbReference>
<organism evidence="2 3">
    <name type="scientific">Marinomonas transparens</name>
    <dbReference type="NCBI Taxonomy" id="2795388"/>
    <lineage>
        <taxon>Bacteria</taxon>
        <taxon>Pseudomonadati</taxon>
        <taxon>Pseudomonadota</taxon>
        <taxon>Gammaproteobacteria</taxon>
        <taxon>Oceanospirillales</taxon>
        <taxon>Oceanospirillaceae</taxon>
        <taxon>Marinomonas</taxon>
    </lineage>
</organism>
<evidence type="ECO:0000313" key="2">
    <source>
        <dbReference type="EMBL" id="MBJ7536550.1"/>
    </source>
</evidence>
<gene>
    <name evidence="2" type="ORF">I8J31_02515</name>
</gene>
<dbReference type="InterPro" id="IPR052548">
    <property type="entry name" value="Type_VII_TA_antitoxin"/>
</dbReference>
<dbReference type="Gene3D" id="1.20.120.330">
    <property type="entry name" value="Nucleotidyltransferases domain 2"/>
    <property type="match status" value="1"/>
</dbReference>
<dbReference type="SMART" id="SM00748">
    <property type="entry name" value="HEPN"/>
    <property type="match status" value="1"/>
</dbReference>
<dbReference type="Proteomes" id="UP000628710">
    <property type="component" value="Unassembled WGS sequence"/>
</dbReference>
<evidence type="ECO:0000313" key="3">
    <source>
        <dbReference type="Proteomes" id="UP000628710"/>
    </source>
</evidence>
<dbReference type="Pfam" id="PF05168">
    <property type="entry name" value="HEPN"/>
    <property type="match status" value="1"/>
</dbReference>
<dbReference type="SUPFAM" id="SSF81301">
    <property type="entry name" value="Nucleotidyltransferase"/>
    <property type="match status" value="1"/>
</dbReference>
<keyword evidence="3" id="KW-1185">Reference proteome</keyword>
<dbReference type="PROSITE" id="PS50910">
    <property type="entry name" value="HEPN"/>
    <property type="match status" value="1"/>
</dbReference>
<comment type="caution">
    <text evidence="2">The sequence shown here is derived from an EMBL/GenBank/DDBJ whole genome shotgun (WGS) entry which is preliminary data.</text>
</comment>
<dbReference type="Pfam" id="PF18765">
    <property type="entry name" value="Polbeta"/>
    <property type="match status" value="1"/>
</dbReference>
<protein>
    <submittedName>
        <fullName evidence="2">HEPN domain-containing protein</fullName>
    </submittedName>
</protein>
<name>A0A934JIA7_9GAMM</name>
<dbReference type="PANTHER" id="PTHR33933:SF1">
    <property type="entry name" value="PROTEIN ADENYLYLTRANSFERASE MNTA-RELATED"/>
    <property type="match status" value="1"/>
</dbReference>
<evidence type="ECO:0000259" key="1">
    <source>
        <dbReference type="PROSITE" id="PS50910"/>
    </source>
</evidence>
<dbReference type="InterPro" id="IPR007842">
    <property type="entry name" value="HEPN_dom"/>
</dbReference>